<reference evidence="2" key="1">
    <citation type="submission" date="2022-01" db="EMBL/GenBank/DDBJ databases">
        <title>Comparative genomics reveals a dynamic genome evolution in the ectomycorrhizal milk-cap (Lactarius) mushrooms.</title>
        <authorList>
            <consortium name="DOE Joint Genome Institute"/>
            <person name="Lebreton A."/>
            <person name="Tang N."/>
            <person name="Kuo A."/>
            <person name="LaButti K."/>
            <person name="Drula E."/>
            <person name="Barry K."/>
            <person name="Clum A."/>
            <person name="Lipzen A."/>
            <person name="Mousain D."/>
            <person name="Ng V."/>
            <person name="Wang R."/>
            <person name="Wang X."/>
            <person name="Dai Y."/>
            <person name="Henrissat B."/>
            <person name="Grigoriev I.V."/>
            <person name="Guerin-Laguette A."/>
            <person name="Yu F."/>
            <person name="Martin F.M."/>
        </authorList>
    </citation>
    <scope>NUCLEOTIDE SEQUENCE</scope>
    <source>
        <strain evidence="2">QP</strain>
    </source>
</reference>
<feature type="compositionally biased region" description="Pro residues" evidence="1">
    <location>
        <begin position="34"/>
        <end position="52"/>
    </location>
</feature>
<sequence length="919" mass="103363">MTSTHSSLASVSLVPTLHFASHSSAPRHRSSVLSPPPYRRPNPAPRQSPIKPPSDQTPQVHDNDNHTSTTGGRTVHIYGLKEYAYVFINSHADTPQDTPVIYWGEETTGTIQLPQYRLQEIQSIVVVLRVFDSDPANSTFKIKAALLSGKIDPSHIRNEEFCGPIAIAPPTSVTHDSNLKFELQITYSSSWTPNSKDQCCLPTVGFYFRMKQPIRYSTRPDPSSFSPPPETRARKPRNLPSSWTANDYPGVIVRGVIFQQQHEVEVECKVSYPVCDEIPLHLIMTCVDREALDLVAVSGVINVRLLQVLAFGKKAAKASPPFNLRKRKSYHITKWVATAHWYVDGRDNLKELPPDDGHPVSRWCTKLNGEFRREPFAEISHSFAEAGMAVMYYVCLFPFRAPDFRPASNPDKEPMLLVYWHHLDLRSFDPSNSVLSRRRFLASIIMEMTRGTNNVDLMLDTIIHSLIGLLLTTTYHLPVRGGRQTDSTFFEQFEALPLSPSRRLMPYQQTPRFASMQTLQIPENHLRKAHISSTQQSVLSTVGQNVEALDGDRHAGVTETVCTIHTYDLKEYAFISIKSHASNTQDVPLVYLGEQTTGSVVFPEYRLREVRRIVVVLRMFISDPTNPTYKTKLVLLSGQIDSSHISNKEFCWRFAIGPPSPTSPPSPLTASEQANPSVGRPSLRSHDSNLKSQLQITIHRRGCLTRKLRMKQPIRYTIRPDPSTLSPALSLARNPPLSWTENMCPEAIVRGTIFNQIHVEVECKASSKYQTSYPVSDEIPLCLVMTCGNRAALDLFAVSHVIDVRLLKVLAFGKNAAATTPPFTMADRKSYHITKWVAKAQWNVDGQAKGLLLNGEHRWRIRLNGKLLRDPCAEMSHSFAEPGIALMYYVCLFPFCSADFSPSSKPDKALFYGRIPITK</sequence>
<evidence type="ECO:0000313" key="3">
    <source>
        <dbReference type="Proteomes" id="UP001201163"/>
    </source>
</evidence>
<name>A0AAD4LBL4_9AGAM</name>
<protein>
    <submittedName>
        <fullName evidence="2">Uncharacterized protein</fullName>
    </submittedName>
</protein>
<keyword evidence="3" id="KW-1185">Reference proteome</keyword>
<dbReference type="EMBL" id="JAKELL010000088">
    <property type="protein sequence ID" value="KAH8983463.1"/>
    <property type="molecule type" value="Genomic_DNA"/>
</dbReference>
<dbReference type="Proteomes" id="UP001201163">
    <property type="component" value="Unassembled WGS sequence"/>
</dbReference>
<proteinExistence type="predicted"/>
<gene>
    <name evidence="2" type="ORF">EDB92DRAFT_1819488</name>
</gene>
<dbReference type="AlphaFoldDB" id="A0AAD4LBL4"/>
<feature type="region of interest" description="Disordered" evidence="1">
    <location>
        <begin position="20"/>
        <end position="73"/>
    </location>
</feature>
<feature type="region of interest" description="Disordered" evidence="1">
    <location>
        <begin position="218"/>
        <end position="242"/>
    </location>
</feature>
<feature type="region of interest" description="Disordered" evidence="1">
    <location>
        <begin position="661"/>
        <end position="690"/>
    </location>
</feature>
<evidence type="ECO:0000256" key="1">
    <source>
        <dbReference type="SAM" id="MobiDB-lite"/>
    </source>
</evidence>
<comment type="caution">
    <text evidence="2">The sequence shown here is derived from an EMBL/GenBank/DDBJ whole genome shotgun (WGS) entry which is preliminary data.</text>
</comment>
<evidence type="ECO:0000313" key="2">
    <source>
        <dbReference type="EMBL" id="KAH8983463.1"/>
    </source>
</evidence>
<feature type="compositionally biased region" description="Polar residues" evidence="1">
    <location>
        <begin position="54"/>
        <end position="72"/>
    </location>
</feature>
<organism evidence="2 3">
    <name type="scientific">Lactarius akahatsu</name>
    <dbReference type="NCBI Taxonomy" id="416441"/>
    <lineage>
        <taxon>Eukaryota</taxon>
        <taxon>Fungi</taxon>
        <taxon>Dikarya</taxon>
        <taxon>Basidiomycota</taxon>
        <taxon>Agaricomycotina</taxon>
        <taxon>Agaricomycetes</taxon>
        <taxon>Russulales</taxon>
        <taxon>Russulaceae</taxon>
        <taxon>Lactarius</taxon>
    </lineage>
</organism>
<accession>A0AAD4LBL4</accession>